<dbReference type="Gene3D" id="3.10.450.10">
    <property type="match status" value="1"/>
</dbReference>
<dbReference type="AlphaFoldDB" id="I1H855"/>
<dbReference type="EMBL" id="CM000880">
    <property type="protein sequence ID" value="KQK22924.1"/>
    <property type="molecule type" value="Genomic_DNA"/>
</dbReference>
<dbReference type="Proteomes" id="UP000008810">
    <property type="component" value="Chromosome 1"/>
</dbReference>
<keyword evidence="5" id="KW-0732">Signal</keyword>
<keyword evidence="4" id="KW-0611">Plant defense</keyword>
<dbReference type="KEGG" id="bdi:104582390"/>
<dbReference type="GeneID" id="104582390"/>
<comment type="similarity">
    <text evidence="1">Belongs to the cystatin family. Phytocystatin subfamily.</text>
</comment>
<feature type="chain" id="PRO_5013982653" description="Cystatin domain-containing protein" evidence="5">
    <location>
        <begin position="22"/>
        <end position="116"/>
    </location>
</feature>
<evidence type="ECO:0000313" key="8">
    <source>
        <dbReference type="EnsemblPlants" id="KQK22924"/>
    </source>
</evidence>
<evidence type="ECO:0000256" key="2">
    <source>
        <dbReference type="ARBA" id="ARBA00022690"/>
    </source>
</evidence>
<reference evidence="7 8" key="1">
    <citation type="journal article" date="2010" name="Nature">
        <title>Genome sequencing and analysis of the model grass Brachypodium distachyon.</title>
        <authorList>
            <consortium name="International Brachypodium Initiative"/>
        </authorList>
    </citation>
    <scope>NUCLEOTIDE SEQUENCE [LARGE SCALE GENOMIC DNA]</scope>
    <source>
        <strain evidence="7 8">Bd21</strain>
    </source>
</reference>
<keyword evidence="3" id="KW-0789">Thiol protease inhibitor</keyword>
<evidence type="ECO:0000313" key="7">
    <source>
        <dbReference type="EMBL" id="KQK22924.1"/>
    </source>
</evidence>
<protein>
    <recommendedName>
        <fullName evidence="6">Cystatin domain-containing protein</fullName>
    </recommendedName>
</protein>
<evidence type="ECO:0000313" key="9">
    <source>
        <dbReference type="Proteomes" id="UP000008810"/>
    </source>
</evidence>
<evidence type="ECO:0000256" key="3">
    <source>
        <dbReference type="ARBA" id="ARBA00022704"/>
    </source>
</evidence>
<proteinExistence type="inferred from homology"/>
<dbReference type="EnsemblPlants" id="KQK22924">
    <property type="protein sequence ID" value="KQK22924"/>
    <property type="gene ID" value="BRADI_1g70110v3"/>
</dbReference>
<dbReference type="HOGENOM" id="CLU_113093_2_1_1"/>
<organism evidence="7">
    <name type="scientific">Brachypodium distachyon</name>
    <name type="common">Purple false brome</name>
    <name type="synonym">Trachynia distachya</name>
    <dbReference type="NCBI Taxonomy" id="15368"/>
    <lineage>
        <taxon>Eukaryota</taxon>
        <taxon>Viridiplantae</taxon>
        <taxon>Streptophyta</taxon>
        <taxon>Embryophyta</taxon>
        <taxon>Tracheophyta</taxon>
        <taxon>Spermatophyta</taxon>
        <taxon>Magnoliopsida</taxon>
        <taxon>Liliopsida</taxon>
        <taxon>Poales</taxon>
        <taxon>Poaceae</taxon>
        <taxon>BOP clade</taxon>
        <taxon>Pooideae</taxon>
        <taxon>Stipodae</taxon>
        <taxon>Brachypodieae</taxon>
        <taxon>Brachypodium</taxon>
    </lineage>
</organism>
<evidence type="ECO:0000256" key="1">
    <source>
        <dbReference type="ARBA" id="ARBA00007233"/>
    </source>
</evidence>
<name>I1H855_BRADI</name>
<accession>I1H855</accession>
<dbReference type="Pfam" id="PF16845">
    <property type="entry name" value="SQAPI"/>
    <property type="match status" value="1"/>
</dbReference>
<dbReference type="OMA" id="MRTCNIL"/>
<dbReference type="Gramene" id="KQK22924">
    <property type="protein sequence ID" value="KQK22924"/>
    <property type="gene ID" value="BRADI_1g70110v3"/>
</dbReference>
<gene>
    <name evidence="8" type="primary">LOC104582390</name>
    <name evidence="7" type="ORF">BRADI_1g70110v3</name>
</gene>
<keyword evidence="2" id="KW-0646">Protease inhibitor</keyword>
<dbReference type="InterPro" id="IPR027214">
    <property type="entry name" value="Cystatin"/>
</dbReference>
<evidence type="ECO:0000256" key="5">
    <source>
        <dbReference type="SAM" id="SignalP"/>
    </source>
</evidence>
<sequence>MRTSIRLLLLAIVTIVAVVYPVTTSAQQPWQKIDGEEIDRPFYQNLGGWAVTEHVKQAHDGLKFNKVFSGERQDLSTSVKYHFVIIALNGDGKTGRYDAELIEGNPRKLISFALAN</sequence>
<dbReference type="GO" id="GO:0004869">
    <property type="term" value="F:cysteine-type endopeptidase inhibitor activity"/>
    <property type="evidence" value="ECO:0007669"/>
    <property type="project" value="UniProtKB-KW"/>
</dbReference>
<evidence type="ECO:0000259" key="6">
    <source>
        <dbReference type="Pfam" id="PF16845"/>
    </source>
</evidence>
<dbReference type="InterPro" id="IPR046350">
    <property type="entry name" value="Cystatin_sf"/>
</dbReference>
<reference evidence="7" key="2">
    <citation type="submission" date="2017-06" db="EMBL/GenBank/DDBJ databases">
        <title>WGS assembly of Brachypodium distachyon.</title>
        <authorList>
            <consortium name="The International Brachypodium Initiative"/>
            <person name="Lucas S."/>
            <person name="Harmon-Smith M."/>
            <person name="Lail K."/>
            <person name="Tice H."/>
            <person name="Grimwood J."/>
            <person name="Bruce D."/>
            <person name="Barry K."/>
            <person name="Shu S."/>
            <person name="Lindquist E."/>
            <person name="Wang M."/>
            <person name="Pitluck S."/>
            <person name="Vogel J.P."/>
            <person name="Garvin D.F."/>
            <person name="Mockler T.C."/>
            <person name="Schmutz J."/>
            <person name="Rokhsar D."/>
            <person name="Bevan M.W."/>
        </authorList>
    </citation>
    <scope>NUCLEOTIDE SEQUENCE</scope>
    <source>
        <strain evidence="7">Bd21</strain>
    </source>
</reference>
<dbReference type="SUPFAM" id="SSF54403">
    <property type="entry name" value="Cystatin/monellin"/>
    <property type="match status" value="1"/>
</dbReference>
<keyword evidence="9" id="KW-1185">Reference proteome</keyword>
<dbReference type="OrthoDB" id="752087at2759"/>
<dbReference type="RefSeq" id="XP_010230212.1">
    <property type="nucleotide sequence ID" value="XM_010231910.1"/>
</dbReference>
<dbReference type="GO" id="GO:0006952">
    <property type="term" value="P:defense response"/>
    <property type="evidence" value="ECO:0007669"/>
    <property type="project" value="UniProtKB-KW"/>
</dbReference>
<evidence type="ECO:0000256" key="4">
    <source>
        <dbReference type="ARBA" id="ARBA00022821"/>
    </source>
</evidence>
<dbReference type="PANTHER" id="PTHR47116">
    <property type="entry name" value="PHLOEM FILAMENT PROTEIN"/>
    <property type="match status" value="1"/>
</dbReference>
<feature type="domain" description="Cystatin" evidence="6">
    <location>
        <begin position="40"/>
        <end position="112"/>
    </location>
</feature>
<reference evidence="8" key="3">
    <citation type="submission" date="2018-08" db="UniProtKB">
        <authorList>
            <consortium name="EnsemblPlants"/>
        </authorList>
    </citation>
    <scope>IDENTIFICATION</scope>
    <source>
        <strain evidence="8">cv. Bd21</strain>
    </source>
</reference>
<dbReference type="InterPro" id="IPR000010">
    <property type="entry name" value="Cystatin_dom"/>
</dbReference>
<feature type="signal peptide" evidence="5">
    <location>
        <begin position="1"/>
        <end position="21"/>
    </location>
</feature>